<dbReference type="RefSeq" id="WP_204201532.1">
    <property type="nucleotide sequence ID" value="NZ_JAFELM010000002.1"/>
</dbReference>
<dbReference type="NCBIfam" id="NF001764">
    <property type="entry name" value="PRK00504.1"/>
    <property type="match status" value="1"/>
</dbReference>
<evidence type="ECO:0000256" key="5">
    <source>
        <dbReference type="HAMAP-Rule" id="MF_00294"/>
    </source>
</evidence>
<organism evidence="6 7">
    <name type="scientific">Bacillus suaedaesalsae</name>
    <dbReference type="NCBI Taxonomy" id="2810349"/>
    <lineage>
        <taxon>Bacteria</taxon>
        <taxon>Bacillati</taxon>
        <taxon>Bacillota</taxon>
        <taxon>Bacilli</taxon>
        <taxon>Bacillales</taxon>
        <taxon>Bacillaceae</taxon>
        <taxon>Bacillus</taxon>
    </lineage>
</organism>
<dbReference type="InterPro" id="IPR038584">
    <property type="entry name" value="Ribosomal_bL33_sf"/>
</dbReference>
<dbReference type="GO" id="GO:0005840">
    <property type="term" value="C:ribosome"/>
    <property type="evidence" value="ECO:0007669"/>
    <property type="project" value="UniProtKB-KW"/>
</dbReference>
<sequence length="48" mass="5706">MRKKVVLACEVCFSRNYSTMKKDNQNERLEVNKFCKVCNSHTVHKETK</sequence>
<gene>
    <name evidence="5 6" type="primary">rpmG</name>
    <name evidence="6" type="ORF">JR050_00250</name>
</gene>
<comment type="caution">
    <text evidence="6">The sequence shown here is derived from an EMBL/GenBank/DDBJ whole genome shotgun (WGS) entry which is preliminary data.</text>
</comment>
<dbReference type="Proteomes" id="UP001518925">
    <property type="component" value="Unassembled WGS sequence"/>
</dbReference>
<reference evidence="6 7" key="1">
    <citation type="submission" date="2021-02" db="EMBL/GenBank/DDBJ databases">
        <title>Bacillus sp. RD4P76, an endophyte from a halophyte.</title>
        <authorList>
            <person name="Sun J.-Q."/>
        </authorList>
    </citation>
    <scope>NUCLEOTIDE SEQUENCE [LARGE SCALE GENOMIC DNA]</scope>
    <source>
        <strain evidence="6 7">RD4P76</strain>
    </source>
</reference>
<dbReference type="HAMAP" id="MF_00294">
    <property type="entry name" value="Ribosomal_bL33"/>
    <property type="match status" value="1"/>
</dbReference>
<protein>
    <recommendedName>
        <fullName evidence="4 5">Large ribosomal subunit protein bL33</fullName>
    </recommendedName>
</protein>
<proteinExistence type="inferred from homology"/>
<keyword evidence="7" id="KW-1185">Reference proteome</keyword>
<evidence type="ECO:0000313" key="6">
    <source>
        <dbReference type="EMBL" id="MBM6616121.1"/>
    </source>
</evidence>
<dbReference type="NCBIfam" id="TIGR01023">
    <property type="entry name" value="rpmG_bact"/>
    <property type="match status" value="1"/>
</dbReference>
<dbReference type="EMBL" id="JAFELM010000002">
    <property type="protein sequence ID" value="MBM6616121.1"/>
    <property type="molecule type" value="Genomic_DNA"/>
</dbReference>
<evidence type="ECO:0000256" key="2">
    <source>
        <dbReference type="ARBA" id="ARBA00022980"/>
    </source>
</evidence>
<evidence type="ECO:0000256" key="3">
    <source>
        <dbReference type="ARBA" id="ARBA00023274"/>
    </source>
</evidence>
<accession>A0ABS2DEW2</accession>
<dbReference type="Pfam" id="PF00471">
    <property type="entry name" value="Ribosomal_L33"/>
    <property type="match status" value="1"/>
</dbReference>
<dbReference type="InterPro" id="IPR011332">
    <property type="entry name" value="Ribosomal_zn-bd"/>
</dbReference>
<dbReference type="InterPro" id="IPR001705">
    <property type="entry name" value="Ribosomal_bL33"/>
</dbReference>
<evidence type="ECO:0000256" key="4">
    <source>
        <dbReference type="ARBA" id="ARBA00035176"/>
    </source>
</evidence>
<keyword evidence="3 5" id="KW-0687">Ribonucleoprotein</keyword>
<name>A0ABS2DEW2_9BACI</name>
<evidence type="ECO:0000313" key="7">
    <source>
        <dbReference type="Proteomes" id="UP001518925"/>
    </source>
</evidence>
<dbReference type="Gene3D" id="2.20.28.120">
    <property type="entry name" value="Ribosomal protein L33"/>
    <property type="match status" value="1"/>
</dbReference>
<dbReference type="SUPFAM" id="SSF57829">
    <property type="entry name" value="Zn-binding ribosomal proteins"/>
    <property type="match status" value="1"/>
</dbReference>
<evidence type="ECO:0000256" key="1">
    <source>
        <dbReference type="ARBA" id="ARBA00007596"/>
    </source>
</evidence>
<comment type="similarity">
    <text evidence="1 5">Belongs to the bacterial ribosomal protein bL33 family.</text>
</comment>
<keyword evidence="2 5" id="KW-0689">Ribosomal protein</keyword>